<evidence type="ECO:0000313" key="2">
    <source>
        <dbReference type="EMBL" id="MBH5321899.1"/>
    </source>
</evidence>
<name>A0ABS0N4F7_9SPHN</name>
<accession>A0ABS0N4F7</accession>
<feature type="region of interest" description="Disordered" evidence="1">
    <location>
        <begin position="1"/>
        <end position="35"/>
    </location>
</feature>
<dbReference type="EMBL" id="JAEANY010000001">
    <property type="protein sequence ID" value="MBH5321899.1"/>
    <property type="molecule type" value="Genomic_DNA"/>
</dbReference>
<protein>
    <submittedName>
        <fullName evidence="2">Uncharacterized protein</fullName>
    </submittedName>
</protein>
<evidence type="ECO:0000256" key="1">
    <source>
        <dbReference type="SAM" id="MobiDB-lite"/>
    </source>
</evidence>
<gene>
    <name evidence="2" type="ORF">I5L03_04805</name>
</gene>
<sequence>MSENHLTDIALDETSRAPEALDPTDTAVPGPSPNPATNILINDVILRSVGRVSRMTVEKAILGKQYGRELAKDAVENRSTINTLAVYAITKVATRSIPGAALVASGLLAKTLFDRSQNRRAAVKQGNRTIRDMAAEDERA</sequence>
<dbReference type="Proteomes" id="UP000602442">
    <property type="component" value="Unassembled WGS sequence"/>
</dbReference>
<reference evidence="2 3" key="1">
    <citation type="submission" date="2020-11" db="EMBL/GenBank/DDBJ databases">
        <title>Erythrobacter sediminis sp. nov., a marine bacterium from a tidal flat of Garorim Bay.</title>
        <authorList>
            <person name="Kim D."/>
            <person name="Yoo Y."/>
            <person name="Kim J.-J."/>
        </authorList>
    </citation>
    <scope>NUCLEOTIDE SEQUENCE [LARGE SCALE GENOMIC DNA]</scope>
    <source>
        <strain evidence="2 3">JGD-13</strain>
    </source>
</reference>
<keyword evidence="3" id="KW-1185">Reference proteome</keyword>
<proteinExistence type="predicted"/>
<evidence type="ECO:0000313" key="3">
    <source>
        <dbReference type="Proteomes" id="UP000602442"/>
    </source>
</evidence>
<dbReference type="RefSeq" id="WP_197920537.1">
    <property type="nucleotide sequence ID" value="NZ_CAWPTA010000006.1"/>
</dbReference>
<comment type="caution">
    <text evidence="2">The sequence shown here is derived from an EMBL/GenBank/DDBJ whole genome shotgun (WGS) entry which is preliminary data.</text>
</comment>
<organism evidence="2 3">
    <name type="scientific">Aurantiacibacter sediminis</name>
    <dbReference type="NCBI Taxonomy" id="2793064"/>
    <lineage>
        <taxon>Bacteria</taxon>
        <taxon>Pseudomonadati</taxon>
        <taxon>Pseudomonadota</taxon>
        <taxon>Alphaproteobacteria</taxon>
        <taxon>Sphingomonadales</taxon>
        <taxon>Erythrobacteraceae</taxon>
        <taxon>Aurantiacibacter</taxon>
    </lineage>
</organism>